<dbReference type="SMART" id="SM00924">
    <property type="entry name" value="MgtE_N"/>
    <property type="match status" value="1"/>
</dbReference>
<dbReference type="Pfam" id="PF01769">
    <property type="entry name" value="MgtE"/>
    <property type="match status" value="1"/>
</dbReference>
<dbReference type="EMBL" id="JAPKIY010000017">
    <property type="protein sequence ID" value="MDS0898545.1"/>
    <property type="molecule type" value="Genomic_DNA"/>
</dbReference>
<dbReference type="OrthoDB" id="9790355at2"/>
<dbReference type="InterPro" id="IPR046342">
    <property type="entry name" value="CBS_dom_sf"/>
</dbReference>
<dbReference type="CDD" id="cd04606">
    <property type="entry name" value="CBS_pair_Mg_transporter"/>
    <property type="match status" value="1"/>
</dbReference>
<dbReference type="InterPro" id="IPR006669">
    <property type="entry name" value="MgtE_transporter"/>
</dbReference>
<evidence type="ECO:0000256" key="7">
    <source>
        <dbReference type="ARBA" id="ARBA00023136"/>
    </source>
</evidence>
<gene>
    <name evidence="11" type="primary">mgtE</name>
    <name evidence="11" type="ORF">CYG68_05590</name>
    <name evidence="12" type="ORF">OSC06_11225</name>
</gene>
<dbReference type="GO" id="GO:0046872">
    <property type="term" value="F:metal ion binding"/>
    <property type="evidence" value="ECO:0007669"/>
    <property type="project" value="UniProtKB-KW"/>
</dbReference>
<reference evidence="11" key="1">
    <citation type="submission" date="2017-12" db="EMBL/GenBank/DDBJ databases">
        <title>Genome sequencing and analysis.</title>
        <authorList>
            <person name="Huang Y.-T."/>
        </authorList>
    </citation>
    <scope>NUCLEOTIDE SEQUENCE</scope>
    <source>
        <strain evidence="11">VGH116</strain>
    </source>
</reference>
<dbReference type="SUPFAM" id="SSF158791">
    <property type="entry name" value="MgtE N-terminal domain-like"/>
    <property type="match status" value="1"/>
</dbReference>
<feature type="transmembrane region" description="Helical" evidence="9">
    <location>
        <begin position="423"/>
        <end position="447"/>
    </location>
</feature>
<evidence type="ECO:0000256" key="4">
    <source>
        <dbReference type="ARBA" id="ARBA00022692"/>
    </source>
</evidence>
<dbReference type="Gene3D" id="1.10.357.20">
    <property type="entry name" value="SLC41 divalent cation transporters, integral membrane domain"/>
    <property type="match status" value="1"/>
</dbReference>
<dbReference type="GO" id="GO:0015095">
    <property type="term" value="F:magnesium ion transmembrane transporter activity"/>
    <property type="evidence" value="ECO:0007669"/>
    <property type="project" value="UniProtKB-UniRule"/>
</dbReference>
<keyword evidence="5 9" id="KW-0460">Magnesium</keyword>
<evidence type="ECO:0000256" key="1">
    <source>
        <dbReference type="ARBA" id="ARBA00004141"/>
    </source>
</evidence>
<evidence type="ECO:0000259" key="10">
    <source>
        <dbReference type="PROSITE" id="PS51371"/>
    </source>
</evidence>
<evidence type="ECO:0000256" key="5">
    <source>
        <dbReference type="ARBA" id="ARBA00022842"/>
    </source>
</evidence>
<accession>A0A0A2RAX1</accession>
<sequence length="487" mass="53848">MSEHSFSIDNSSPVNPHSQRLAHIRQQVLPLFLNDSQFVETILGTADEHARLSDDELHSKSKLVKNLLTDLHAADLADMLEALPYDERLALWHLIDNHQRGEVLVEASVSVWDSLIKDMSDKELLRAVATLHVDEQAYIAEHLPRDTMRRLLTYLEPSLRNRIRTVLQYPADSIGQMMDFEFVTVRGNVPLKTVQRFLRYRSNIPEATDKIFVIDSNNILQGELPLTTILTQSPDKLVSDVMKTEPVTFLPDEKGEDASGAFERYDLISAAVVDNNGRLLGRLTVEDIVDNLNEESEENIRRMGGLSPEEDVFAPVGQAVKNRWAWLAINLCTAFVASRVIGVFEHTISQLVALATLMPIVAGIGGNTGNQTITMIVRALALHQIQKGSFSFLLLRELGVAFINGVVWGGIMGVVTYLLYGDIAMGAVMTLAMVLNLLMAAIMGVLIPLTMMKLGRDPALGSSVMITAITDTGGFFIFLGLATLFLV</sequence>
<comment type="function">
    <text evidence="9">Acts as a magnesium transporter.</text>
</comment>
<dbReference type="EMBL" id="PKLF01000004">
    <property type="protein sequence ID" value="MBE8611889.1"/>
    <property type="molecule type" value="Genomic_DNA"/>
</dbReference>
<dbReference type="Proteomes" id="UP001182247">
    <property type="component" value="Unassembled WGS sequence"/>
</dbReference>
<dbReference type="Pfam" id="PF00571">
    <property type="entry name" value="CBS"/>
    <property type="match status" value="1"/>
</dbReference>
<dbReference type="InterPro" id="IPR006668">
    <property type="entry name" value="Mg_transptr_MgtE_intracell_dom"/>
</dbReference>
<feature type="domain" description="CBS" evidence="10">
    <location>
        <begin position="242"/>
        <end position="298"/>
    </location>
</feature>
<evidence type="ECO:0000256" key="6">
    <source>
        <dbReference type="ARBA" id="ARBA00022989"/>
    </source>
</evidence>
<dbReference type="InterPro" id="IPR036739">
    <property type="entry name" value="SLC41_membr_dom_sf"/>
</dbReference>
<keyword evidence="8" id="KW-0129">CBS domain</keyword>
<dbReference type="InterPro" id="IPR000644">
    <property type="entry name" value="CBS_dom"/>
</dbReference>
<feature type="transmembrane region" description="Helical" evidence="9">
    <location>
        <begin position="459"/>
        <end position="486"/>
    </location>
</feature>
<evidence type="ECO:0000313" key="13">
    <source>
        <dbReference type="Proteomes" id="UP000650477"/>
    </source>
</evidence>
<evidence type="ECO:0000313" key="11">
    <source>
        <dbReference type="EMBL" id="MBE8611889.1"/>
    </source>
</evidence>
<keyword evidence="7 9" id="KW-0472">Membrane</keyword>
<reference evidence="12" key="2">
    <citation type="submission" date="2023-02" db="EMBL/GenBank/DDBJ databases">
        <title>Detection, antimicrobial susceptibility and genomic characterization of NDM-producing species of Morganellaceae, Yersiniaceae, and Enterobacteriaceae other than Klebsiella.</title>
        <authorList>
            <person name="Camargo C.H."/>
            <person name="Sacchi C.T."/>
            <person name="Campos K.R."/>
        </authorList>
    </citation>
    <scope>NUCLEOTIDE SEQUENCE</scope>
    <source>
        <strain evidence="12">1189_21</strain>
    </source>
</reference>
<feature type="transmembrane region" description="Helical" evidence="9">
    <location>
        <begin position="390"/>
        <end position="411"/>
    </location>
</feature>
<comment type="subcellular location">
    <subcellularLocation>
        <location evidence="9">Cell membrane</location>
        <topology evidence="9">Multi-pass membrane protein</topology>
    </subcellularLocation>
    <subcellularLocation>
        <location evidence="1">Membrane</location>
        <topology evidence="1">Multi-pass membrane protein</topology>
    </subcellularLocation>
</comment>
<dbReference type="Gene3D" id="1.25.60.10">
    <property type="entry name" value="MgtE N-terminal domain-like"/>
    <property type="match status" value="1"/>
</dbReference>
<dbReference type="InterPro" id="IPR006667">
    <property type="entry name" value="SLC41_membr_dom"/>
</dbReference>
<organism evidence="11 13">
    <name type="scientific">Morganella morganii</name>
    <name type="common">Proteus morganii</name>
    <dbReference type="NCBI Taxonomy" id="582"/>
    <lineage>
        <taxon>Bacteria</taxon>
        <taxon>Pseudomonadati</taxon>
        <taxon>Pseudomonadota</taxon>
        <taxon>Gammaproteobacteria</taxon>
        <taxon>Enterobacterales</taxon>
        <taxon>Morganellaceae</taxon>
        <taxon>Morganella</taxon>
    </lineage>
</organism>
<dbReference type="Gene3D" id="3.10.580.10">
    <property type="entry name" value="CBS-domain"/>
    <property type="match status" value="1"/>
</dbReference>
<dbReference type="GeneID" id="93360185"/>
<dbReference type="SMART" id="SM00116">
    <property type="entry name" value="CBS"/>
    <property type="match status" value="1"/>
</dbReference>
<dbReference type="AlphaFoldDB" id="A0A0A2RAX1"/>
<evidence type="ECO:0000256" key="9">
    <source>
        <dbReference type="RuleBase" id="RU362011"/>
    </source>
</evidence>
<dbReference type="PANTHER" id="PTHR43773:SF1">
    <property type="entry name" value="MAGNESIUM TRANSPORTER MGTE"/>
    <property type="match status" value="1"/>
</dbReference>
<dbReference type="GO" id="GO:0005886">
    <property type="term" value="C:plasma membrane"/>
    <property type="evidence" value="ECO:0007669"/>
    <property type="project" value="UniProtKB-SubCell"/>
</dbReference>
<dbReference type="STRING" id="582.AL531_08295"/>
<dbReference type="PROSITE" id="PS51371">
    <property type="entry name" value="CBS"/>
    <property type="match status" value="1"/>
</dbReference>
<comment type="subunit">
    <text evidence="9">Homodimer.</text>
</comment>
<dbReference type="RefSeq" id="WP_004235243.1">
    <property type="nucleotide sequence ID" value="NZ_ABGYJJ040000001.1"/>
</dbReference>
<keyword evidence="9" id="KW-1003">Cell membrane</keyword>
<evidence type="ECO:0000256" key="2">
    <source>
        <dbReference type="ARBA" id="ARBA00009749"/>
    </source>
</evidence>
<evidence type="ECO:0000256" key="8">
    <source>
        <dbReference type="PROSITE-ProRule" id="PRU00703"/>
    </source>
</evidence>
<keyword evidence="3 9" id="KW-0813">Transport</keyword>
<evidence type="ECO:0000256" key="3">
    <source>
        <dbReference type="ARBA" id="ARBA00022448"/>
    </source>
</evidence>
<dbReference type="Proteomes" id="UP000650477">
    <property type="component" value="Unassembled WGS sequence"/>
</dbReference>
<comment type="caution">
    <text evidence="9">Lacks conserved residue(s) required for the propagation of feature annotation.</text>
</comment>
<keyword evidence="6 9" id="KW-1133">Transmembrane helix</keyword>
<keyword evidence="9" id="KW-0479">Metal-binding</keyword>
<dbReference type="NCBIfam" id="TIGR00400">
    <property type="entry name" value="mgtE"/>
    <property type="match status" value="1"/>
</dbReference>
<dbReference type="Pfam" id="PF03448">
    <property type="entry name" value="MgtE_N"/>
    <property type="match status" value="1"/>
</dbReference>
<name>A0A0A2RAX1_MORMO</name>
<dbReference type="SUPFAM" id="SSF161093">
    <property type="entry name" value="MgtE membrane domain-like"/>
    <property type="match status" value="1"/>
</dbReference>
<evidence type="ECO:0000313" key="12">
    <source>
        <dbReference type="EMBL" id="MDS0898545.1"/>
    </source>
</evidence>
<dbReference type="PANTHER" id="PTHR43773">
    <property type="entry name" value="MAGNESIUM TRANSPORTER MGTE"/>
    <property type="match status" value="1"/>
</dbReference>
<comment type="caution">
    <text evidence="11">The sequence shown here is derived from an EMBL/GenBank/DDBJ whole genome shotgun (WGS) entry which is preliminary data.</text>
</comment>
<keyword evidence="4 9" id="KW-0812">Transmembrane</keyword>
<dbReference type="SUPFAM" id="SSF54631">
    <property type="entry name" value="CBS-domain pair"/>
    <property type="match status" value="1"/>
</dbReference>
<protein>
    <recommendedName>
        <fullName evidence="9">Magnesium transporter MgtE</fullName>
    </recommendedName>
</protein>
<proteinExistence type="inferred from homology"/>
<dbReference type="InterPro" id="IPR038076">
    <property type="entry name" value="MgtE_N_sf"/>
</dbReference>
<comment type="similarity">
    <text evidence="2 9">Belongs to the SLC41A transporter family.</text>
</comment>